<dbReference type="Pfam" id="PF13525">
    <property type="entry name" value="YfiO"/>
    <property type="match status" value="1"/>
</dbReference>
<dbReference type="Proteomes" id="UP000177583">
    <property type="component" value="Unassembled WGS sequence"/>
</dbReference>
<accession>A0A1F6GMG0</accession>
<dbReference type="SUPFAM" id="SSF48452">
    <property type="entry name" value="TPR-like"/>
    <property type="match status" value="1"/>
</dbReference>
<feature type="domain" description="Outer membrane lipoprotein BamD-like" evidence="2">
    <location>
        <begin position="29"/>
        <end position="145"/>
    </location>
</feature>
<gene>
    <name evidence="3" type="ORF">A2557_10305</name>
</gene>
<dbReference type="InterPro" id="IPR039565">
    <property type="entry name" value="BamD-like"/>
</dbReference>
<proteinExistence type="predicted"/>
<dbReference type="EMBL" id="MFNF01000060">
    <property type="protein sequence ID" value="OGG99250.1"/>
    <property type="molecule type" value="Genomic_DNA"/>
</dbReference>
<name>A0A1F6GMG0_9PROT</name>
<organism evidence="3 4">
    <name type="scientific">Candidatus Lambdaproteobacteria bacterium RIFOXYD2_FULL_56_26</name>
    <dbReference type="NCBI Taxonomy" id="1817773"/>
    <lineage>
        <taxon>Bacteria</taxon>
        <taxon>Pseudomonadati</taxon>
        <taxon>Pseudomonadota</taxon>
        <taxon>Candidatus Lambdaproteobacteria</taxon>
    </lineage>
</organism>
<evidence type="ECO:0000256" key="1">
    <source>
        <dbReference type="ARBA" id="ARBA00022729"/>
    </source>
</evidence>
<evidence type="ECO:0000313" key="4">
    <source>
        <dbReference type="Proteomes" id="UP000177583"/>
    </source>
</evidence>
<keyword evidence="1" id="KW-0732">Signal</keyword>
<evidence type="ECO:0000313" key="3">
    <source>
        <dbReference type="EMBL" id="OGG99250.1"/>
    </source>
</evidence>
<protein>
    <recommendedName>
        <fullName evidence="2">Outer membrane lipoprotein BamD-like domain-containing protein</fullName>
    </recommendedName>
</protein>
<dbReference type="Gene3D" id="1.25.40.10">
    <property type="entry name" value="Tetratricopeptide repeat domain"/>
    <property type="match status" value="1"/>
</dbReference>
<sequence>MGLGFMHRWWLLLCLFFPLGPVWAETKGDKEWFDYGQYLYGQKEYFRAISSFKSLEYWHPQSAWVKPARLMTAKSYLAGGEPEAAAQTLEDWLALHPKDPDGLIYLGLARLNTLESAPYGLREQEVERAVEAFGQVDPSHPQAKYVLDFVSDWKQTPKPEPKSPGLAGGLSALVPGAGSFYLGRYREGTYAFLLTTLFALGARESYNQGNPELGSLLAGVGLCFYGGNVYLAVNSAYKQNDQAQSDRLMALRRKQGLFFIPHPVEGGPSRF</sequence>
<dbReference type="AlphaFoldDB" id="A0A1F6GMG0"/>
<reference evidence="3 4" key="1">
    <citation type="journal article" date="2016" name="Nat. Commun.">
        <title>Thousands of microbial genomes shed light on interconnected biogeochemical processes in an aquifer system.</title>
        <authorList>
            <person name="Anantharaman K."/>
            <person name="Brown C.T."/>
            <person name="Hug L.A."/>
            <person name="Sharon I."/>
            <person name="Castelle C.J."/>
            <person name="Probst A.J."/>
            <person name="Thomas B.C."/>
            <person name="Singh A."/>
            <person name="Wilkins M.J."/>
            <person name="Karaoz U."/>
            <person name="Brodie E.L."/>
            <person name="Williams K.H."/>
            <person name="Hubbard S.S."/>
            <person name="Banfield J.F."/>
        </authorList>
    </citation>
    <scope>NUCLEOTIDE SEQUENCE [LARGE SCALE GENOMIC DNA]</scope>
</reference>
<dbReference type="InterPro" id="IPR011990">
    <property type="entry name" value="TPR-like_helical_dom_sf"/>
</dbReference>
<evidence type="ECO:0000259" key="2">
    <source>
        <dbReference type="Pfam" id="PF13525"/>
    </source>
</evidence>
<comment type="caution">
    <text evidence="3">The sequence shown here is derived from an EMBL/GenBank/DDBJ whole genome shotgun (WGS) entry which is preliminary data.</text>
</comment>